<accession>A0A2P2NZR4</accession>
<organism evidence="1">
    <name type="scientific">Rhizophora mucronata</name>
    <name type="common">Asiatic mangrove</name>
    <dbReference type="NCBI Taxonomy" id="61149"/>
    <lineage>
        <taxon>Eukaryota</taxon>
        <taxon>Viridiplantae</taxon>
        <taxon>Streptophyta</taxon>
        <taxon>Embryophyta</taxon>
        <taxon>Tracheophyta</taxon>
        <taxon>Spermatophyta</taxon>
        <taxon>Magnoliopsida</taxon>
        <taxon>eudicotyledons</taxon>
        <taxon>Gunneridae</taxon>
        <taxon>Pentapetalae</taxon>
        <taxon>rosids</taxon>
        <taxon>fabids</taxon>
        <taxon>Malpighiales</taxon>
        <taxon>Rhizophoraceae</taxon>
        <taxon>Rhizophora</taxon>
    </lineage>
</organism>
<dbReference type="EMBL" id="GGEC01067479">
    <property type="protein sequence ID" value="MBX47963.1"/>
    <property type="molecule type" value="Transcribed_RNA"/>
</dbReference>
<dbReference type="AlphaFoldDB" id="A0A2P2NZR4"/>
<name>A0A2P2NZR4_RHIMU</name>
<evidence type="ECO:0000313" key="1">
    <source>
        <dbReference type="EMBL" id="MBX47963.1"/>
    </source>
</evidence>
<sequence length="51" mass="5942">MVERSPHDYQSYPYPICIIIGVGGPSLSRTRRQTLQFIIARMNQGPTWRSY</sequence>
<protein>
    <submittedName>
        <fullName evidence="1">Uncharacterized protein</fullName>
    </submittedName>
</protein>
<reference evidence="1" key="1">
    <citation type="submission" date="2018-02" db="EMBL/GenBank/DDBJ databases">
        <title>Rhizophora mucronata_Transcriptome.</title>
        <authorList>
            <person name="Meera S.P."/>
            <person name="Sreeshan A."/>
            <person name="Augustine A."/>
        </authorList>
    </citation>
    <scope>NUCLEOTIDE SEQUENCE</scope>
    <source>
        <tissue evidence="1">Leaf</tissue>
    </source>
</reference>
<proteinExistence type="predicted"/>